<dbReference type="InterPro" id="IPR015854">
    <property type="entry name" value="ABC_transpr_LolD-like"/>
</dbReference>
<evidence type="ECO:0000256" key="2">
    <source>
        <dbReference type="ARBA" id="ARBA00022741"/>
    </source>
</evidence>
<reference evidence="5 6" key="1">
    <citation type="submission" date="2020-01" db="EMBL/GenBank/DDBJ databases">
        <title>Whole genome sequence of Heliobacterium gestii DSM 11169.</title>
        <authorList>
            <person name="Kyndt J.A."/>
            <person name="Meyer T.E."/>
        </authorList>
    </citation>
    <scope>NUCLEOTIDE SEQUENCE [LARGE SCALE GENOMIC DNA]</scope>
    <source>
        <strain evidence="5 6">DSM 11169</strain>
    </source>
</reference>
<dbReference type="GO" id="GO:0005886">
    <property type="term" value="C:plasma membrane"/>
    <property type="evidence" value="ECO:0007669"/>
    <property type="project" value="TreeGrafter"/>
</dbReference>
<dbReference type="GO" id="GO:0005524">
    <property type="term" value="F:ATP binding"/>
    <property type="evidence" value="ECO:0007669"/>
    <property type="project" value="UniProtKB-KW"/>
</dbReference>
<feature type="domain" description="ABC transporter" evidence="4">
    <location>
        <begin position="2"/>
        <end position="227"/>
    </location>
</feature>
<dbReference type="RefSeq" id="WP_161260478.1">
    <property type="nucleotide sequence ID" value="NZ_JAFBDC010000002.1"/>
</dbReference>
<dbReference type="InterPro" id="IPR003439">
    <property type="entry name" value="ABC_transporter-like_ATP-bd"/>
</dbReference>
<dbReference type="Proteomes" id="UP000471031">
    <property type="component" value="Unassembled WGS sequence"/>
</dbReference>
<dbReference type="CDD" id="cd03255">
    <property type="entry name" value="ABC_MJ0796_LolCDE_FtsE"/>
    <property type="match status" value="1"/>
</dbReference>
<dbReference type="EMBL" id="WXEX01000002">
    <property type="protein sequence ID" value="MZP41884.1"/>
    <property type="molecule type" value="Genomic_DNA"/>
</dbReference>
<dbReference type="GO" id="GO:0098796">
    <property type="term" value="C:membrane protein complex"/>
    <property type="evidence" value="ECO:0007669"/>
    <property type="project" value="UniProtKB-ARBA"/>
</dbReference>
<evidence type="ECO:0000313" key="5">
    <source>
        <dbReference type="EMBL" id="MZP41884.1"/>
    </source>
</evidence>
<dbReference type="PROSITE" id="PS00211">
    <property type="entry name" value="ABC_TRANSPORTER_1"/>
    <property type="match status" value="1"/>
</dbReference>
<dbReference type="SUPFAM" id="SSF52540">
    <property type="entry name" value="P-loop containing nucleoside triphosphate hydrolases"/>
    <property type="match status" value="1"/>
</dbReference>
<protein>
    <submittedName>
        <fullName evidence="5">ATP-binding cassette domain-containing protein</fullName>
    </submittedName>
</protein>
<dbReference type="GO" id="GO:0016887">
    <property type="term" value="F:ATP hydrolysis activity"/>
    <property type="evidence" value="ECO:0007669"/>
    <property type="project" value="InterPro"/>
</dbReference>
<dbReference type="PANTHER" id="PTHR24220:SF86">
    <property type="entry name" value="ABC TRANSPORTER ABCH.1"/>
    <property type="match status" value="1"/>
</dbReference>
<dbReference type="Pfam" id="PF00005">
    <property type="entry name" value="ABC_tran"/>
    <property type="match status" value="1"/>
</dbReference>
<dbReference type="InterPro" id="IPR003593">
    <property type="entry name" value="AAA+_ATPase"/>
</dbReference>
<name>A0A845L9F1_HELGE</name>
<dbReference type="Gene3D" id="3.40.50.300">
    <property type="entry name" value="P-loop containing nucleotide triphosphate hydrolases"/>
    <property type="match status" value="1"/>
</dbReference>
<evidence type="ECO:0000259" key="4">
    <source>
        <dbReference type="PROSITE" id="PS50893"/>
    </source>
</evidence>
<comment type="caution">
    <text evidence="5">The sequence shown here is derived from an EMBL/GenBank/DDBJ whole genome shotgun (WGS) entry which is preliminary data.</text>
</comment>
<evidence type="ECO:0000256" key="3">
    <source>
        <dbReference type="ARBA" id="ARBA00022840"/>
    </source>
</evidence>
<organism evidence="5 6">
    <name type="scientific">Heliomicrobium gestii</name>
    <name type="common">Heliobacterium gestii</name>
    <dbReference type="NCBI Taxonomy" id="2699"/>
    <lineage>
        <taxon>Bacteria</taxon>
        <taxon>Bacillati</taxon>
        <taxon>Bacillota</taxon>
        <taxon>Clostridia</taxon>
        <taxon>Eubacteriales</taxon>
        <taxon>Heliobacteriaceae</taxon>
        <taxon>Heliomicrobium</taxon>
    </lineage>
</organism>
<dbReference type="AlphaFoldDB" id="A0A845L9F1"/>
<dbReference type="FunFam" id="3.40.50.300:FF:000032">
    <property type="entry name" value="Export ABC transporter ATP-binding protein"/>
    <property type="match status" value="1"/>
</dbReference>
<keyword evidence="1" id="KW-0813">Transport</keyword>
<dbReference type="OrthoDB" id="9802264at2"/>
<sequence>MIRLEGIHKIYRMGTEAVHALQDVNLHIGANEFVAIVGPSGSGKSTMMNILGCLDSPTRGEYTLAGEEVSRLGEDQLADVRNRRIGFIFQSFNLLPKLTALQNVELPMIYAGVPPATRRQRAIQALRDVGLMERANHHPNEMSGGQRQRVAIARALVNNPSILLADEPTGNLDSKTGDEIMAAFHRLHRDGKTIVLVTHEPEIAQQALRIVAFRDGRIVDDRKNGVAS</sequence>
<dbReference type="InterPro" id="IPR017871">
    <property type="entry name" value="ABC_transporter-like_CS"/>
</dbReference>
<evidence type="ECO:0000256" key="1">
    <source>
        <dbReference type="ARBA" id="ARBA00022448"/>
    </source>
</evidence>
<gene>
    <name evidence="5" type="ORF">GTO89_02405</name>
</gene>
<keyword evidence="6" id="KW-1185">Reference proteome</keyword>
<evidence type="ECO:0000313" key="6">
    <source>
        <dbReference type="Proteomes" id="UP000471031"/>
    </source>
</evidence>
<keyword evidence="2" id="KW-0547">Nucleotide-binding</keyword>
<keyword evidence="3 5" id="KW-0067">ATP-binding</keyword>
<dbReference type="GO" id="GO:0022857">
    <property type="term" value="F:transmembrane transporter activity"/>
    <property type="evidence" value="ECO:0007669"/>
    <property type="project" value="TreeGrafter"/>
</dbReference>
<dbReference type="InterPro" id="IPR027417">
    <property type="entry name" value="P-loop_NTPase"/>
</dbReference>
<proteinExistence type="predicted"/>
<dbReference type="PROSITE" id="PS50893">
    <property type="entry name" value="ABC_TRANSPORTER_2"/>
    <property type="match status" value="1"/>
</dbReference>
<dbReference type="SMART" id="SM00382">
    <property type="entry name" value="AAA"/>
    <property type="match status" value="1"/>
</dbReference>
<dbReference type="PANTHER" id="PTHR24220">
    <property type="entry name" value="IMPORT ATP-BINDING PROTEIN"/>
    <property type="match status" value="1"/>
</dbReference>
<dbReference type="InterPro" id="IPR017911">
    <property type="entry name" value="MacB-like_ATP-bd"/>
</dbReference>
<accession>A0A845L9F1</accession>